<name>W0DT84_9GAMM</name>
<dbReference type="FunFam" id="3.40.430.10:FF:000001">
    <property type="entry name" value="Dihydrofolate reductase"/>
    <property type="match status" value="1"/>
</dbReference>
<reference evidence="10 11" key="1">
    <citation type="submission" date="2013-12" db="EMBL/GenBank/DDBJ databases">
        <authorList>
            <consortium name="DOE Joint Genome Institute"/>
            <person name="Kappler U."/>
            <person name="Huntemann M."/>
            <person name="Han J."/>
            <person name="Chen A."/>
            <person name="Kyrpides N."/>
            <person name="Mavromatis K."/>
            <person name="Markowitz V."/>
            <person name="Palaniappan K."/>
            <person name="Ivanova N."/>
            <person name="Schaumberg A."/>
            <person name="Pati A."/>
            <person name="Liolios K."/>
            <person name="Nordberg H.P."/>
            <person name="Cantor M.N."/>
            <person name="Hua S.X."/>
            <person name="Woyke T."/>
        </authorList>
    </citation>
    <scope>NUCLEOTIDE SEQUENCE [LARGE SCALE GENOMIC DNA]</scope>
    <source>
        <strain evidence="11">AL2</strain>
    </source>
</reference>
<dbReference type="OrthoDB" id="9804315at2"/>
<feature type="domain" description="DHFR" evidence="9">
    <location>
        <begin position="7"/>
        <end position="166"/>
    </location>
</feature>
<dbReference type="PANTHER" id="PTHR48069:SF3">
    <property type="entry name" value="DIHYDROFOLATE REDUCTASE"/>
    <property type="match status" value="1"/>
</dbReference>
<keyword evidence="10" id="KW-0418">Kinase</keyword>
<dbReference type="EC" id="1.5.1.3" evidence="3 8"/>
<keyword evidence="6 8" id="KW-0560">Oxidoreductase</keyword>
<dbReference type="eggNOG" id="COG0262">
    <property type="taxonomic scope" value="Bacteria"/>
</dbReference>
<dbReference type="GO" id="GO:0006730">
    <property type="term" value="P:one-carbon metabolic process"/>
    <property type="evidence" value="ECO:0007669"/>
    <property type="project" value="UniProtKB-KW"/>
</dbReference>
<dbReference type="GO" id="GO:0070401">
    <property type="term" value="F:NADP+ binding"/>
    <property type="evidence" value="ECO:0007669"/>
    <property type="project" value="UniProtKB-ARBA"/>
</dbReference>
<evidence type="ECO:0000256" key="5">
    <source>
        <dbReference type="ARBA" id="ARBA00022857"/>
    </source>
</evidence>
<dbReference type="UniPathway" id="UPA00077">
    <property type="reaction ID" value="UER00158"/>
</dbReference>
<comment type="similarity">
    <text evidence="2 8">Belongs to the dihydrofolate reductase family.</text>
</comment>
<dbReference type="Gene3D" id="3.40.430.10">
    <property type="entry name" value="Dihydrofolate Reductase, subunit A"/>
    <property type="match status" value="1"/>
</dbReference>
<dbReference type="PANTHER" id="PTHR48069">
    <property type="entry name" value="DIHYDROFOLATE REDUCTASE"/>
    <property type="match status" value="1"/>
</dbReference>
<accession>W0DT84</accession>
<evidence type="ECO:0000313" key="10">
    <source>
        <dbReference type="EMBL" id="AHF01820.1"/>
    </source>
</evidence>
<dbReference type="FunCoup" id="W0DT84">
    <property type="interactions" value="392"/>
</dbReference>
<dbReference type="GO" id="GO:0016301">
    <property type="term" value="F:kinase activity"/>
    <property type="evidence" value="ECO:0007669"/>
    <property type="project" value="UniProtKB-KW"/>
</dbReference>
<dbReference type="Pfam" id="PF00186">
    <property type="entry name" value="DHFR_1"/>
    <property type="match status" value="1"/>
</dbReference>
<dbReference type="GO" id="GO:0046452">
    <property type="term" value="P:dihydrofolate metabolic process"/>
    <property type="evidence" value="ECO:0007669"/>
    <property type="project" value="TreeGrafter"/>
</dbReference>
<dbReference type="InterPro" id="IPR024072">
    <property type="entry name" value="DHFR-like_dom_sf"/>
</dbReference>
<dbReference type="InParanoid" id="W0DT84"/>
<dbReference type="STRING" id="717772.THIAE_08680"/>
<keyword evidence="4 8" id="KW-0554">One-carbon metabolism</keyword>
<evidence type="ECO:0000256" key="3">
    <source>
        <dbReference type="ARBA" id="ARBA00012856"/>
    </source>
</evidence>
<proteinExistence type="inferred from homology"/>
<keyword evidence="11" id="KW-1185">Reference proteome</keyword>
<dbReference type="KEGG" id="tao:THIAE_08680"/>
<evidence type="ECO:0000256" key="8">
    <source>
        <dbReference type="PIRNR" id="PIRNR000194"/>
    </source>
</evidence>
<dbReference type="GO" id="GO:0046654">
    <property type="term" value="P:tetrahydrofolate biosynthetic process"/>
    <property type="evidence" value="ECO:0007669"/>
    <property type="project" value="UniProtKB-UniPathway"/>
</dbReference>
<protein>
    <recommendedName>
        <fullName evidence="3 8">Dihydrofolate reductase</fullName>
        <ecNumber evidence="3 8">1.5.1.3</ecNumber>
    </recommendedName>
</protein>
<dbReference type="PROSITE" id="PS51330">
    <property type="entry name" value="DHFR_2"/>
    <property type="match status" value="1"/>
</dbReference>
<evidence type="ECO:0000256" key="4">
    <source>
        <dbReference type="ARBA" id="ARBA00022563"/>
    </source>
</evidence>
<dbReference type="EMBL" id="CP007030">
    <property type="protein sequence ID" value="AHF01820.1"/>
    <property type="molecule type" value="Genomic_DNA"/>
</dbReference>
<dbReference type="RefSeq" id="WP_006460949.1">
    <property type="nucleotide sequence ID" value="NZ_CP007030.1"/>
</dbReference>
<comment type="function">
    <text evidence="7 8">Key enzyme in folate metabolism. Catalyzes an essential reaction for de novo glycine and purine synthesis, and for DNA precursor synthesis.</text>
</comment>
<dbReference type="SUPFAM" id="SSF53597">
    <property type="entry name" value="Dihydrofolate reductase-like"/>
    <property type="match status" value="1"/>
</dbReference>
<sequence>MSFKRPKLMMIVAMAKNRMIGKDNQMPWHLPDDLKYFKAQTLNKPVIMGRKTFESIGARPLPNRPNLVISRNPDFQAEGIQVFDSVELAIESVAEADEVVIMGGAQLYAQWLDKVDRLLITEVDAAPEGDAFFPVIDRQAWREVSRQHHPADARHPFAFDFVEYHKRT</sequence>
<dbReference type="GO" id="GO:0046655">
    <property type="term" value="P:folic acid metabolic process"/>
    <property type="evidence" value="ECO:0007669"/>
    <property type="project" value="TreeGrafter"/>
</dbReference>
<evidence type="ECO:0000259" key="9">
    <source>
        <dbReference type="PROSITE" id="PS51330"/>
    </source>
</evidence>
<dbReference type="PRINTS" id="PR00070">
    <property type="entry name" value="DHFR"/>
</dbReference>
<evidence type="ECO:0000256" key="6">
    <source>
        <dbReference type="ARBA" id="ARBA00023002"/>
    </source>
</evidence>
<evidence type="ECO:0000256" key="2">
    <source>
        <dbReference type="ARBA" id="ARBA00009539"/>
    </source>
</evidence>
<dbReference type="Proteomes" id="UP000005380">
    <property type="component" value="Chromosome"/>
</dbReference>
<dbReference type="PIRSF" id="PIRSF000194">
    <property type="entry name" value="DHFR"/>
    <property type="match status" value="1"/>
</dbReference>
<evidence type="ECO:0000313" key="11">
    <source>
        <dbReference type="Proteomes" id="UP000005380"/>
    </source>
</evidence>
<dbReference type="CDD" id="cd00209">
    <property type="entry name" value="DHFR"/>
    <property type="match status" value="1"/>
</dbReference>
<comment type="catalytic activity">
    <reaction evidence="8">
        <text>(6S)-5,6,7,8-tetrahydrofolate + NADP(+) = 7,8-dihydrofolate + NADPH + H(+)</text>
        <dbReference type="Rhea" id="RHEA:15009"/>
        <dbReference type="ChEBI" id="CHEBI:15378"/>
        <dbReference type="ChEBI" id="CHEBI:57451"/>
        <dbReference type="ChEBI" id="CHEBI:57453"/>
        <dbReference type="ChEBI" id="CHEBI:57783"/>
        <dbReference type="ChEBI" id="CHEBI:58349"/>
        <dbReference type="EC" id="1.5.1.3"/>
    </reaction>
</comment>
<dbReference type="GO" id="GO:0005829">
    <property type="term" value="C:cytosol"/>
    <property type="evidence" value="ECO:0007669"/>
    <property type="project" value="TreeGrafter"/>
</dbReference>
<comment type="pathway">
    <text evidence="1 8">Cofactor biosynthesis; tetrahydrofolate biosynthesis; 5,6,7,8-tetrahydrofolate from 7,8-dihydrofolate: step 1/1.</text>
</comment>
<organism evidence="10 11">
    <name type="scientific">Thiomicrospira aerophila AL3</name>
    <dbReference type="NCBI Taxonomy" id="717772"/>
    <lineage>
        <taxon>Bacteria</taxon>
        <taxon>Pseudomonadati</taxon>
        <taxon>Pseudomonadota</taxon>
        <taxon>Gammaproteobacteria</taxon>
        <taxon>Thiotrichales</taxon>
        <taxon>Piscirickettsiaceae</taxon>
        <taxon>Thiomicrospira</taxon>
    </lineage>
</organism>
<dbReference type="AlphaFoldDB" id="W0DT84"/>
<evidence type="ECO:0000256" key="1">
    <source>
        <dbReference type="ARBA" id="ARBA00004903"/>
    </source>
</evidence>
<dbReference type="GO" id="GO:0004146">
    <property type="term" value="F:dihydrofolate reductase activity"/>
    <property type="evidence" value="ECO:0007669"/>
    <property type="project" value="UniProtKB-EC"/>
</dbReference>
<evidence type="ECO:0000256" key="7">
    <source>
        <dbReference type="ARBA" id="ARBA00025067"/>
    </source>
</evidence>
<keyword evidence="10" id="KW-0808">Transferase</keyword>
<keyword evidence="5 8" id="KW-0521">NADP</keyword>
<dbReference type="HOGENOM" id="CLU_043966_5_1_6"/>
<dbReference type="InterPro" id="IPR001796">
    <property type="entry name" value="DHFR_dom"/>
</dbReference>
<gene>
    <name evidence="10" type="ORF">THIAE_08680</name>
</gene>
<dbReference type="InterPro" id="IPR012259">
    <property type="entry name" value="DHFR"/>
</dbReference>